<gene>
    <name evidence="1" type="ORF">A464_1079</name>
</gene>
<evidence type="ECO:0000313" key="2">
    <source>
        <dbReference type="Proteomes" id="UP000015042"/>
    </source>
</evidence>
<evidence type="ECO:0000313" key="1">
    <source>
        <dbReference type="EMBL" id="AGR58265.1"/>
    </source>
</evidence>
<dbReference type="eggNOG" id="ENOG5032CG0">
    <property type="taxonomic scope" value="Bacteria"/>
</dbReference>
<dbReference type="HOGENOM" id="CLU_155233_3_0_6"/>
<organism evidence="1 2">
    <name type="scientific">Salmonella bongori N268-08</name>
    <dbReference type="NCBI Taxonomy" id="1197719"/>
    <lineage>
        <taxon>Bacteria</taxon>
        <taxon>Pseudomonadati</taxon>
        <taxon>Pseudomonadota</taxon>
        <taxon>Gammaproteobacteria</taxon>
        <taxon>Enterobacterales</taxon>
        <taxon>Enterobacteriaceae</taxon>
        <taxon>Salmonella</taxon>
    </lineage>
</organism>
<dbReference type="KEGG" id="sbz:A464_1079"/>
<dbReference type="Proteomes" id="UP000015042">
    <property type="component" value="Chromosome"/>
</dbReference>
<sequence>MCDVHTHAGNIALTCVREGKKHANKINLRQATVLSQGIQSLATVRLHYLNEQKNLAVMNIEYR</sequence>
<dbReference type="PATRIC" id="fig|1197719.3.peg.1073"/>
<dbReference type="AlphaFoldDB" id="S5N6V2"/>
<dbReference type="EMBL" id="CP006608">
    <property type="protein sequence ID" value="AGR58265.1"/>
    <property type="molecule type" value="Genomic_DNA"/>
</dbReference>
<accession>S5N6V2</accession>
<reference evidence="1 2" key="1">
    <citation type="submission" date="2013-07" db="EMBL/GenBank/DDBJ databases">
        <title>Genome sequence of Salmonella bongori N268-08 - a rare clinical isolate.</title>
        <authorList>
            <person name="Marti R."/>
            <person name="Hagens S."/>
            <person name="Loessner M.J."/>
            <person name="Klumpp J."/>
        </authorList>
    </citation>
    <scope>NUCLEOTIDE SEQUENCE [LARGE SCALE GENOMIC DNA]</scope>
    <source>
        <strain evidence="1 2">N268-08</strain>
    </source>
</reference>
<name>S5N6V2_SALBN</name>
<protein>
    <submittedName>
        <fullName evidence="1">Putative periplasmic protein</fullName>
    </submittedName>
</protein>
<proteinExistence type="predicted"/>